<organism evidence="16 17">
    <name type="scientific">Cellulomonas wangleii</name>
    <dbReference type="NCBI Taxonomy" id="2816956"/>
    <lineage>
        <taxon>Bacteria</taxon>
        <taxon>Bacillati</taxon>
        <taxon>Actinomycetota</taxon>
        <taxon>Actinomycetes</taxon>
        <taxon>Micrococcales</taxon>
        <taxon>Cellulomonadaceae</taxon>
        <taxon>Cellulomonas</taxon>
    </lineage>
</organism>
<dbReference type="Pfam" id="PF02302">
    <property type="entry name" value="PTS_IIB"/>
    <property type="match status" value="1"/>
</dbReference>
<keyword evidence="6" id="KW-0808">Transferase</keyword>
<proteinExistence type="predicted"/>
<gene>
    <name evidence="16" type="ORF">KG103_12990</name>
</gene>
<dbReference type="InterPro" id="IPR050864">
    <property type="entry name" value="Bacterial_PTS_Sugar_Transport"/>
</dbReference>
<dbReference type="InterPro" id="IPR003353">
    <property type="entry name" value="PTS_IIB_fruc"/>
</dbReference>
<evidence type="ECO:0000256" key="5">
    <source>
        <dbReference type="ARBA" id="ARBA00022597"/>
    </source>
</evidence>
<dbReference type="CDD" id="cd05569">
    <property type="entry name" value="PTS_IIB_fructose"/>
    <property type="match status" value="1"/>
</dbReference>
<name>A0ABX8D398_9CELL</name>
<feature type="domain" description="PTS EIIB type-2" evidence="14">
    <location>
        <begin position="1"/>
        <end position="98"/>
    </location>
</feature>
<evidence type="ECO:0000256" key="4">
    <source>
        <dbReference type="ARBA" id="ARBA00022553"/>
    </source>
</evidence>
<feature type="domain" description="PTS EIIC type-2" evidence="15">
    <location>
        <begin position="177"/>
        <end position="537"/>
    </location>
</feature>
<dbReference type="InterPro" id="IPR013014">
    <property type="entry name" value="PTS_EIIC_2"/>
</dbReference>
<dbReference type="PROSITE" id="PS51099">
    <property type="entry name" value="PTS_EIIB_TYPE_2"/>
    <property type="match status" value="1"/>
</dbReference>
<dbReference type="Pfam" id="PF02378">
    <property type="entry name" value="PTS_EIIC"/>
    <property type="match status" value="1"/>
</dbReference>
<comment type="subcellular location">
    <subcellularLocation>
        <location evidence="1">Cell inner membrane</location>
        <topology evidence="1">Multi-pass membrane protein</topology>
    </subcellularLocation>
</comment>
<keyword evidence="8 13" id="KW-0812">Transmembrane</keyword>
<evidence type="ECO:0000313" key="16">
    <source>
        <dbReference type="EMBL" id="QVI61390.1"/>
    </source>
</evidence>
<evidence type="ECO:0000256" key="7">
    <source>
        <dbReference type="ARBA" id="ARBA00022683"/>
    </source>
</evidence>
<dbReference type="InterPro" id="IPR006327">
    <property type="entry name" value="PTS_IIC_fruc"/>
</dbReference>
<dbReference type="Proteomes" id="UP000677804">
    <property type="component" value="Chromosome"/>
</dbReference>
<dbReference type="PANTHER" id="PTHR30505:SF0">
    <property type="entry name" value="FRUCTOSE-LIKE PTS SYSTEM EIIBC COMPONENT-RELATED"/>
    <property type="match status" value="1"/>
</dbReference>
<dbReference type="SUPFAM" id="SSF52794">
    <property type="entry name" value="PTS system IIB component-like"/>
    <property type="match status" value="1"/>
</dbReference>
<keyword evidence="4" id="KW-0597">Phosphoprotein</keyword>
<dbReference type="EMBL" id="CP074405">
    <property type="protein sequence ID" value="QVI61390.1"/>
    <property type="molecule type" value="Genomic_DNA"/>
</dbReference>
<evidence type="ECO:0000256" key="3">
    <source>
        <dbReference type="ARBA" id="ARBA00022475"/>
    </source>
</evidence>
<feature type="region of interest" description="Disordered" evidence="12">
    <location>
        <begin position="141"/>
        <end position="170"/>
    </location>
</feature>
<evidence type="ECO:0000313" key="17">
    <source>
        <dbReference type="Proteomes" id="UP000677804"/>
    </source>
</evidence>
<dbReference type="NCBIfam" id="TIGR01427">
    <property type="entry name" value="PTS_IIC_fructo"/>
    <property type="match status" value="1"/>
</dbReference>
<evidence type="ECO:0000256" key="1">
    <source>
        <dbReference type="ARBA" id="ARBA00004429"/>
    </source>
</evidence>
<keyword evidence="9" id="KW-0418">Kinase</keyword>
<evidence type="ECO:0000256" key="12">
    <source>
        <dbReference type="SAM" id="MobiDB-lite"/>
    </source>
</evidence>
<keyword evidence="5" id="KW-0762">Sugar transport</keyword>
<dbReference type="PANTHER" id="PTHR30505">
    <property type="entry name" value="FRUCTOSE-LIKE PERMEASE"/>
    <property type="match status" value="1"/>
</dbReference>
<evidence type="ECO:0000256" key="2">
    <source>
        <dbReference type="ARBA" id="ARBA00022448"/>
    </source>
</evidence>
<feature type="transmembrane region" description="Helical" evidence="13">
    <location>
        <begin position="406"/>
        <end position="425"/>
    </location>
</feature>
<reference evidence="16 17" key="1">
    <citation type="submission" date="2021-05" db="EMBL/GenBank/DDBJ databases">
        <title>Novel species in genus Cellulomonas.</title>
        <authorList>
            <person name="Zhang G."/>
        </authorList>
    </citation>
    <scope>NUCLEOTIDE SEQUENCE [LARGE SCALE GENOMIC DNA]</scope>
    <source>
        <strain evidence="17">zg-ZUI222</strain>
    </source>
</reference>
<dbReference type="PROSITE" id="PS51104">
    <property type="entry name" value="PTS_EIIC_TYPE_2"/>
    <property type="match status" value="1"/>
</dbReference>
<feature type="compositionally biased region" description="Low complexity" evidence="12">
    <location>
        <begin position="147"/>
        <end position="170"/>
    </location>
</feature>
<dbReference type="InterPro" id="IPR013011">
    <property type="entry name" value="PTS_EIIB_2"/>
</dbReference>
<feature type="transmembrane region" description="Helical" evidence="13">
    <location>
        <begin position="239"/>
        <end position="264"/>
    </location>
</feature>
<protein>
    <submittedName>
        <fullName evidence="16">Fructose-specific PTS transporter subunit EIIC</fullName>
    </submittedName>
</protein>
<dbReference type="NCBIfam" id="TIGR00829">
    <property type="entry name" value="FRU"/>
    <property type="match status" value="1"/>
</dbReference>
<evidence type="ECO:0000259" key="14">
    <source>
        <dbReference type="PROSITE" id="PS51099"/>
    </source>
</evidence>
<keyword evidence="3" id="KW-1003">Cell membrane</keyword>
<keyword evidence="7" id="KW-0598">Phosphotransferase system</keyword>
<evidence type="ECO:0000259" key="15">
    <source>
        <dbReference type="PROSITE" id="PS51104"/>
    </source>
</evidence>
<feature type="transmembrane region" description="Helical" evidence="13">
    <location>
        <begin position="185"/>
        <end position="206"/>
    </location>
</feature>
<evidence type="ECO:0000256" key="10">
    <source>
        <dbReference type="ARBA" id="ARBA00022989"/>
    </source>
</evidence>
<feature type="transmembrane region" description="Helical" evidence="13">
    <location>
        <begin position="276"/>
        <end position="306"/>
    </location>
</feature>
<dbReference type="InterPro" id="IPR003501">
    <property type="entry name" value="PTS_EIIB_2/3"/>
</dbReference>
<evidence type="ECO:0000256" key="9">
    <source>
        <dbReference type="ARBA" id="ARBA00022777"/>
    </source>
</evidence>
<feature type="transmembrane region" description="Helical" evidence="13">
    <location>
        <begin position="353"/>
        <end position="376"/>
    </location>
</feature>
<evidence type="ECO:0000256" key="11">
    <source>
        <dbReference type="ARBA" id="ARBA00023136"/>
    </source>
</evidence>
<feature type="transmembrane region" description="Helical" evidence="13">
    <location>
        <begin position="468"/>
        <end position="491"/>
    </location>
</feature>
<keyword evidence="17" id="KW-1185">Reference proteome</keyword>
<evidence type="ECO:0000256" key="8">
    <source>
        <dbReference type="ARBA" id="ARBA00022692"/>
    </source>
</evidence>
<dbReference type="InterPro" id="IPR003352">
    <property type="entry name" value="PTS_EIIC"/>
</dbReference>
<dbReference type="InterPro" id="IPR036095">
    <property type="entry name" value="PTS_EIIB-like_sf"/>
</dbReference>
<evidence type="ECO:0000256" key="6">
    <source>
        <dbReference type="ARBA" id="ARBA00022679"/>
    </source>
</evidence>
<dbReference type="RefSeq" id="WP_207338994.1">
    <property type="nucleotide sequence ID" value="NZ_CP074405.1"/>
</dbReference>
<keyword evidence="2" id="KW-0813">Transport</keyword>
<feature type="transmembrane region" description="Helical" evidence="13">
    <location>
        <begin position="503"/>
        <end position="527"/>
    </location>
</feature>
<evidence type="ECO:0000256" key="13">
    <source>
        <dbReference type="SAM" id="Phobius"/>
    </source>
</evidence>
<sequence length="553" mass="54370">MKIVAVSSCPTGIAHTYMAAEALEQAGRAAGHEVHVETQGSAGSTPLDPAIIAEADGVIYAADLEVKDKQRFAGKPFVDVGVQKAVHDAPGVLAAAVAAVEASRAGGGAGETPPPAGAATGGAAAGAAGAGAAGAGAAGGGGGAGASGSATPAPGGRPAATPAARSGARSVGAGTRVRQWLMTGVSYMIPFVAAGGILIALSYMLAQVAWGGAEGAIEVTAVDQAEVVASFDFASLQDWSVVLLATGQLAFGFLVPVLSGYIAYAIADRPGLVPGFLGGAAAGFVGAGFLGGLVTGFLAGGVALWISRWKVPRGVRGIMPVVVIPLLSSAIVGVVMLVLIGRPIAAAMDGLSSWLEGLSGSSAVLLGLLLGAMMGFDLGGPVNKVAYTFAVTGLATEGLATDATQYRIMAAVMGAGMVAPLALALASTVRKRLFTHAEQENGKAAWLLGASFISEGAIPFAAADPWRVIVSSVVGSAATGGIVMAVGSTLVAPHGGIWVLPLIGNPVGFLLAVVVGTLVSALVVVVLKTLAHDPAVAAERAAEEARDPELTAT</sequence>
<keyword evidence="11 13" id="KW-0472">Membrane</keyword>
<feature type="transmembrane region" description="Helical" evidence="13">
    <location>
        <begin position="318"/>
        <end position="341"/>
    </location>
</feature>
<keyword evidence="10 13" id="KW-1133">Transmembrane helix</keyword>
<accession>A0ABX8D398</accession>
<dbReference type="Gene3D" id="3.40.50.2300">
    <property type="match status" value="1"/>
</dbReference>